<evidence type="ECO:0000256" key="2">
    <source>
        <dbReference type="ARBA" id="ARBA00022801"/>
    </source>
</evidence>
<protein>
    <submittedName>
        <fullName evidence="6">Glycoside hydrolase family 28 protein</fullName>
    </submittedName>
</protein>
<dbReference type="AlphaFoldDB" id="A0A7X2ZT92"/>
<dbReference type="PANTHER" id="PTHR31339:SF9">
    <property type="entry name" value="PLASMIN AND FIBRONECTIN-BINDING PROTEIN A"/>
    <property type="match status" value="1"/>
</dbReference>
<dbReference type="SUPFAM" id="SSF51126">
    <property type="entry name" value="Pectin lyase-like"/>
    <property type="match status" value="1"/>
</dbReference>
<dbReference type="InterPro" id="IPR011050">
    <property type="entry name" value="Pectin_lyase_fold/virulence"/>
</dbReference>
<dbReference type="Proteomes" id="UP000540519">
    <property type="component" value="Unassembled WGS sequence"/>
</dbReference>
<feature type="signal peptide" evidence="5">
    <location>
        <begin position="1"/>
        <end position="21"/>
    </location>
</feature>
<dbReference type="Gene3D" id="2.160.20.10">
    <property type="entry name" value="Single-stranded right-handed beta-helix, Pectin lyase-like"/>
    <property type="match status" value="1"/>
</dbReference>
<evidence type="ECO:0000256" key="5">
    <source>
        <dbReference type="SAM" id="SignalP"/>
    </source>
</evidence>
<dbReference type="InterPro" id="IPR000743">
    <property type="entry name" value="Glyco_hydro_28"/>
</dbReference>
<evidence type="ECO:0000256" key="3">
    <source>
        <dbReference type="ARBA" id="ARBA00023295"/>
    </source>
</evidence>
<gene>
    <name evidence="6" type="ORF">D9O36_08785</name>
</gene>
<feature type="chain" id="PRO_5031485308" evidence="5">
    <location>
        <begin position="22"/>
        <end position="467"/>
    </location>
</feature>
<proteinExistence type="inferred from homology"/>
<dbReference type="InterPro" id="IPR012334">
    <property type="entry name" value="Pectin_lyas_fold"/>
</dbReference>
<keyword evidence="5" id="KW-0732">Signal</keyword>
<dbReference type="Pfam" id="PF00295">
    <property type="entry name" value="Glyco_hydro_28"/>
    <property type="match status" value="1"/>
</dbReference>
<dbReference type="GO" id="GO:0004650">
    <property type="term" value="F:polygalacturonase activity"/>
    <property type="evidence" value="ECO:0007669"/>
    <property type="project" value="InterPro"/>
</dbReference>
<dbReference type="EMBL" id="RCNR01000012">
    <property type="protein sequence ID" value="MUH35934.1"/>
    <property type="molecule type" value="Genomic_DNA"/>
</dbReference>
<evidence type="ECO:0000256" key="4">
    <source>
        <dbReference type="RuleBase" id="RU361169"/>
    </source>
</evidence>
<dbReference type="SMART" id="SM00710">
    <property type="entry name" value="PbH1"/>
    <property type="match status" value="5"/>
</dbReference>
<keyword evidence="3 4" id="KW-0326">Glycosidase</keyword>
<dbReference type="InterPro" id="IPR006626">
    <property type="entry name" value="PbH1"/>
</dbReference>
<sequence length="467" mass="51549">MKISQLLGFALCLLFYTQAMATDFNVLDYGAKADGITLDTKAVQNAIDACTKNGGGRVLIPAGKTVVTGTIYLKDFVTLHIENGATLLGSSNYDDYATDTHKNMYKNEPHMDRCLIFAKDARSIAIEGYGTIDGNGHKENFTKKKGGRPMMIRFVNVKDIHLNDVTLINPAAWTSAWLYCDNISVSGINIISRVNNNGDGLDFDGCTNVRVNNSNFDNSDDSICLQASRPDKPCKNITVSNCHFSTKWGGMRIGLLSRGNIESITVTNCTFKDIQDSGLKIQQCEGGEMKNMVFSNLVMENVPRPIFMTFAQQIASVDTPDGQFEPLKSMHNFSFSNIVVDNSELDKNSAFFLTGFPGHQIEDLTIKDVQFVVSGGGTAADAQKTDIKEYTQEVLNGWWPEFSLVGTLPASGLYARHINGLVVENFSIKTVNEDKRAPIVLKNVTNREINRVFLNKKIISKNQIQSN</sequence>
<dbReference type="PANTHER" id="PTHR31339">
    <property type="entry name" value="PECTIN LYASE-RELATED"/>
    <property type="match status" value="1"/>
</dbReference>
<evidence type="ECO:0000256" key="1">
    <source>
        <dbReference type="ARBA" id="ARBA00008834"/>
    </source>
</evidence>
<reference evidence="6 7" key="1">
    <citation type="journal article" date="2019" name="Mar. Drugs">
        <title>Comparative Genomics and CAZyme Genome Repertoires of Marine Zobellia amurskyensis KMM 3526(T) and Zobellia laminariae KMM 3676(T).</title>
        <authorList>
            <person name="Chernysheva N."/>
            <person name="Bystritskaya E."/>
            <person name="Stenkova A."/>
            <person name="Golovkin I."/>
            <person name="Nedashkovskaya O."/>
            <person name="Isaeva M."/>
        </authorList>
    </citation>
    <scope>NUCLEOTIDE SEQUENCE [LARGE SCALE GENOMIC DNA]</scope>
    <source>
        <strain evidence="6 7">KMM 3526</strain>
    </source>
</reference>
<dbReference type="GO" id="GO:0005975">
    <property type="term" value="P:carbohydrate metabolic process"/>
    <property type="evidence" value="ECO:0007669"/>
    <property type="project" value="InterPro"/>
</dbReference>
<accession>A0A7X2ZT92</accession>
<dbReference type="InterPro" id="IPR051801">
    <property type="entry name" value="GH28_Enzymes"/>
</dbReference>
<evidence type="ECO:0000313" key="7">
    <source>
        <dbReference type="Proteomes" id="UP000540519"/>
    </source>
</evidence>
<dbReference type="RefSeq" id="WP_155599620.1">
    <property type="nucleotide sequence ID" value="NZ_RCNR01000012.1"/>
</dbReference>
<name>A0A7X2ZT92_9FLAO</name>
<keyword evidence="7" id="KW-1185">Reference proteome</keyword>
<organism evidence="6 7">
    <name type="scientific">Zobellia amurskyensis</name>
    <dbReference type="NCBI Taxonomy" id="248905"/>
    <lineage>
        <taxon>Bacteria</taxon>
        <taxon>Pseudomonadati</taxon>
        <taxon>Bacteroidota</taxon>
        <taxon>Flavobacteriia</taxon>
        <taxon>Flavobacteriales</taxon>
        <taxon>Flavobacteriaceae</taxon>
        <taxon>Zobellia</taxon>
    </lineage>
</organism>
<comment type="caution">
    <text evidence="6">The sequence shown here is derived from an EMBL/GenBank/DDBJ whole genome shotgun (WGS) entry which is preliminary data.</text>
</comment>
<evidence type="ECO:0000313" key="6">
    <source>
        <dbReference type="EMBL" id="MUH35934.1"/>
    </source>
</evidence>
<dbReference type="OrthoDB" id="9795222at2"/>
<keyword evidence="2 4" id="KW-0378">Hydrolase</keyword>
<comment type="similarity">
    <text evidence="1 4">Belongs to the glycosyl hydrolase 28 family.</text>
</comment>